<evidence type="ECO:0000256" key="1">
    <source>
        <dbReference type="SAM" id="Phobius"/>
    </source>
</evidence>
<protein>
    <submittedName>
        <fullName evidence="2">Uncharacterized protein</fullName>
    </submittedName>
</protein>
<dbReference type="EMBL" id="HE575323">
    <property type="protein sequence ID" value="CCC93828.1"/>
    <property type="molecule type" value="Genomic_DNA"/>
</dbReference>
<dbReference type="PROSITE" id="PS51257">
    <property type="entry name" value="PROKAR_LIPOPROTEIN"/>
    <property type="match status" value="1"/>
</dbReference>
<organism evidence="2">
    <name type="scientific">Trypanosoma congolense (strain IL3000)</name>
    <dbReference type="NCBI Taxonomy" id="1068625"/>
    <lineage>
        <taxon>Eukaryota</taxon>
        <taxon>Discoba</taxon>
        <taxon>Euglenozoa</taxon>
        <taxon>Kinetoplastea</taxon>
        <taxon>Metakinetoplastina</taxon>
        <taxon>Trypanosomatida</taxon>
        <taxon>Trypanosomatidae</taxon>
        <taxon>Trypanosoma</taxon>
        <taxon>Nannomonas</taxon>
    </lineage>
</organism>
<keyword evidence="1" id="KW-0812">Transmembrane</keyword>
<keyword evidence="1" id="KW-1133">Transmembrane helix</keyword>
<accession>G0UWR1</accession>
<dbReference type="VEuPathDB" id="TriTrypDB:TcIL3000_10_6010"/>
<evidence type="ECO:0000313" key="2">
    <source>
        <dbReference type="EMBL" id="CCC93828.1"/>
    </source>
</evidence>
<feature type="transmembrane region" description="Helical" evidence="1">
    <location>
        <begin position="6"/>
        <end position="30"/>
    </location>
</feature>
<sequence>MKGLHILFIGVGVGVVVVCIVIGCIICIYCRGRNEVPSTGDLAQEGRRLYYIDFAGNGRVLDVGTMGIIDGDALLSSVAMHCGLRDPSAITLMYVNEAGRNVEVDPDLLLLQDDELPRRLMQTKTNPLRLGWHLNALEKKRRRSRQQKIVDVIDTGEMSQMYSPNGSVRYADGSPSSGAMFGRAETESQAACDSFVDEVPVPIILPAASNITTDTPVTITATRFIVESTNDVVDTNIAIAVREALSKRMHRSIPLDCGSTIVVDPSRFSVFLKTPRGTNHVVREYPASNLHYTIDNSGASQWYPYRNPIFLPPGRWCVRAEASSVDHLFIETSSRVFTVNVAGANR</sequence>
<proteinExistence type="predicted"/>
<keyword evidence="1" id="KW-0472">Membrane</keyword>
<gene>
    <name evidence="2" type="ORF">TCIL3000_10_6010</name>
</gene>
<dbReference type="AlphaFoldDB" id="G0UWR1"/>
<reference evidence="2" key="1">
    <citation type="journal article" date="2012" name="Proc. Natl. Acad. Sci. U.S.A.">
        <title>Antigenic diversity is generated by distinct evolutionary mechanisms in African trypanosome species.</title>
        <authorList>
            <person name="Jackson A.P."/>
            <person name="Berry A."/>
            <person name="Aslett M."/>
            <person name="Allison H.C."/>
            <person name="Burton P."/>
            <person name="Vavrova-Anderson J."/>
            <person name="Brown R."/>
            <person name="Browne H."/>
            <person name="Corton N."/>
            <person name="Hauser H."/>
            <person name="Gamble J."/>
            <person name="Gilderthorp R."/>
            <person name="Marcello L."/>
            <person name="McQuillan J."/>
            <person name="Otto T.D."/>
            <person name="Quail M.A."/>
            <person name="Sanders M.J."/>
            <person name="van Tonder A."/>
            <person name="Ginger M.L."/>
            <person name="Field M.C."/>
            <person name="Barry J.D."/>
            <person name="Hertz-Fowler C."/>
            <person name="Berriman M."/>
        </authorList>
    </citation>
    <scope>NUCLEOTIDE SEQUENCE</scope>
    <source>
        <strain evidence="2">IL3000</strain>
    </source>
</reference>
<name>G0UWR1_TRYCI</name>